<dbReference type="Gene3D" id="3.40.50.1000">
    <property type="entry name" value="HAD superfamily/HAD-like"/>
    <property type="match status" value="1"/>
</dbReference>
<feature type="binding site" evidence="14">
    <location>
        <position position="863"/>
    </location>
    <ligand>
        <name>ATP</name>
        <dbReference type="ChEBI" id="CHEBI:30616"/>
    </ligand>
</feature>
<dbReference type="PANTHER" id="PTHR24092:SF174">
    <property type="entry name" value="PHOSPHOLIPID-TRANSPORTING ATPASE DNF3-RELATED"/>
    <property type="match status" value="1"/>
</dbReference>
<dbReference type="InterPro" id="IPR006539">
    <property type="entry name" value="P-type_ATPase_IV"/>
</dbReference>
<feature type="binding site" evidence="14">
    <location>
        <position position="783"/>
    </location>
    <ligand>
        <name>ATP</name>
        <dbReference type="ChEBI" id="CHEBI:30616"/>
    </ligand>
</feature>
<dbReference type="Pfam" id="PF16209">
    <property type="entry name" value="PhoLip_ATPase_N"/>
    <property type="match status" value="1"/>
</dbReference>
<evidence type="ECO:0000256" key="1">
    <source>
        <dbReference type="ARBA" id="ARBA00004141"/>
    </source>
</evidence>
<evidence type="ECO:0000256" key="15">
    <source>
        <dbReference type="PIRSR" id="PIRSR606539-3"/>
    </source>
</evidence>
<keyword evidence="10 16" id="KW-0472">Membrane</keyword>
<dbReference type="GO" id="GO:0005802">
    <property type="term" value="C:trans-Golgi network"/>
    <property type="evidence" value="ECO:0007669"/>
    <property type="project" value="TreeGrafter"/>
</dbReference>
<feature type="domain" description="P-type ATPase N-terminal" evidence="18">
    <location>
        <begin position="87"/>
        <end position="144"/>
    </location>
</feature>
<feature type="binding site" evidence="15">
    <location>
        <position position="496"/>
    </location>
    <ligand>
        <name>Mg(2+)</name>
        <dbReference type="ChEBI" id="CHEBI:18420"/>
    </ligand>
</feature>
<feature type="transmembrane region" description="Helical" evidence="16">
    <location>
        <begin position="1225"/>
        <end position="1244"/>
    </location>
</feature>
<feature type="binding site" evidence="14">
    <location>
        <position position="496"/>
    </location>
    <ligand>
        <name>ATP</name>
        <dbReference type="ChEBI" id="CHEBI:30616"/>
    </ligand>
</feature>
<comment type="catalytic activity">
    <reaction evidence="11 16">
        <text>ATP + H2O + phospholipidSide 1 = ADP + phosphate + phospholipidSide 2.</text>
        <dbReference type="EC" id="7.6.2.1"/>
    </reaction>
</comment>
<evidence type="ECO:0000256" key="2">
    <source>
        <dbReference type="ARBA" id="ARBA00008109"/>
    </source>
</evidence>
<proteinExistence type="inferred from homology"/>
<dbReference type="PRINTS" id="PR00119">
    <property type="entry name" value="CATATPASE"/>
</dbReference>
<dbReference type="Gene3D" id="3.40.1110.10">
    <property type="entry name" value="Calcium-transporting ATPase, cytoplasmic domain N"/>
    <property type="match status" value="1"/>
</dbReference>
<keyword evidence="21" id="KW-1185">Reference proteome</keyword>
<feature type="binding site" evidence="14">
    <location>
        <position position="865"/>
    </location>
    <ligand>
        <name>ATP</name>
        <dbReference type="ChEBI" id="CHEBI:30616"/>
    </ligand>
</feature>
<feature type="compositionally biased region" description="Basic and acidic residues" evidence="17">
    <location>
        <begin position="1"/>
        <end position="14"/>
    </location>
</feature>
<evidence type="ECO:0000256" key="12">
    <source>
        <dbReference type="ARBA" id="ARBA00049128"/>
    </source>
</evidence>
<comment type="subcellular location">
    <subcellularLocation>
        <location evidence="1 16">Membrane</location>
        <topology evidence="1 16">Multi-pass membrane protein</topology>
    </subcellularLocation>
</comment>
<dbReference type="SFLD" id="SFLDS00003">
    <property type="entry name" value="Haloacid_Dehalogenase"/>
    <property type="match status" value="1"/>
</dbReference>
<keyword evidence="5 14" id="KW-0547">Nucleotide-binding</keyword>
<feature type="binding site" evidence="14">
    <location>
        <position position="676"/>
    </location>
    <ligand>
        <name>ATP</name>
        <dbReference type="ChEBI" id="CHEBI:30616"/>
    </ligand>
</feature>
<feature type="active site" description="4-aspartylphosphate intermediate" evidence="13">
    <location>
        <position position="494"/>
    </location>
</feature>
<feature type="binding site" evidence="14">
    <location>
        <position position="949"/>
    </location>
    <ligand>
        <name>ATP</name>
        <dbReference type="ChEBI" id="CHEBI:30616"/>
    </ligand>
</feature>
<keyword evidence="6 14" id="KW-0067">ATP-binding</keyword>
<evidence type="ECO:0000256" key="6">
    <source>
        <dbReference type="ARBA" id="ARBA00022840"/>
    </source>
</evidence>
<dbReference type="InterPro" id="IPR001757">
    <property type="entry name" value="P_typ_ATPase"/>
</dbReference>
<dbReference type="SUPFAM" id="SSF56784">
    <property type="entry name" value="HAD-like"/>
    <property type="match status" value="1"/>
</dbReference>
<dbReference type="PANTHER" id="PTHR24092">
    <property type="entry name" value="PROBABLE PHOSPHOLIPID-TRANSPORTING ATPASE"/>
    <property type="match status" value="1"/>
</dbReference>
<dbReference type="EC" id="7.6.2.1" evidence="16"/>
<dbReference type="InterPro" id="IPR008250">
    <property type="entry name" value="ATPase_P-typ_transduc_dom_A_sf"/>
</dbReference>
<dbReference type="InterPro" id="IPR044492">
    <property type="entry name" value="P_typ_ATPase_HD_dom"/>
</dbReference>
<dbReference type="EMBL" id="ML977155">
    <property type="protein sequence ID" value="KAF1986865.1"/>
    <property type="molecule type" value="Genomic_DNA"/>
</dbReference>
<feature type="binding site" evidence="14">
    <location>
        <position position="494"/>
    </location>
    <ligand>
        <name>ATP</name>
        <dbReference type="ChEBI" id="CHEBI:30616"/>
    </ligand>
</feature>
<dbReference type="InterPro" id="IPR018303">
    <property type="entry name" value="ATPase_P-typ_P_site"/>
</dbReference>
<evidence type="ECO:0000256" key="4">
    <source>
        <dbReference type="ARBA" id="ARBA00022723"/>
    </source>
</evidence>
<dbReference type="GO" id="GO:0140326">
    <property type="term" value="F:ATPase-coupled intramembrane lipid transporter activity"/>
    <property type="evidence" value="ECO:0007669"/>
    <property type="project" value="UniProtKB-EC"/>
</dbReference>
<feature type="binding site" evidence="14">
    <location>
        <position position="979"/>
    </location>
    <ligand>
        <name>ATP</name>
        <dbReference type="ChEBI" id="CHEBI:30616"/>
    </ligand>
</feature>
<dbReference type="Gene3D" id="2.70.150.10">
    <property type="entry name" value="Calcium-transporting ATPase, cytoplasmic transduction domain A"/>
    <property type="match status" value="1"/>
</dbReference>
<keyword evidence="9 16" id="KW-1133">Transmembrane helix</keyword>
<dbReference type="GO" id="GO:0032456">
    <property type="term" value="P:endocytic recycling"/>
    <property type="evidence" value="ECO:0007669"/>
    <property type="project" value="TreeGrafter"/>
</dbReference>
<dbReference type="FunFam" id="3.40.50.1000:FF:000014">
    <property type="entry name" value="Phospholipid-transporting ATPase"/>
    <property type="match status" value="1"/>
</dbReference>
<accession>A0A6G1H109</accession>
<keyword evidence="8 16" id="KW-1278">Translocase</keyword>
<feature type="binding site" evidence="14">
    <location>
        <position position="495"/>
    </location>
    <ligand>
        <name>ATP</name>
        <dbReference type="ChEBI" id="CHEBI:30616"/>
    </ligand>
</feature>
<evidence type="ECO:0000256" key="5">
    <source>
        <dbReference type="ARBA" id="ARBA00022741"/>
    </source>
</evidence>
<dbReference type="InterPro" id="IPR023299">
    <property type="entry name" value="ATPase_P-typ_cyto_dom_N"/>
</dbReference>
<dbReference type="InterPro" id="IPR036412">
    <property type="entry name" value="HAD-like_sf"/>
</dbReference>
<dbReference type="SUPFAM" id="SSF81665">
    <property type="entry name" value="Calcium ATPase, transmembrane domain M"/>
    <property type="match status" value="1"/>
</dbReference>
<feature type="binding site" evidence="14">
    <location>
        <position position="630"/>
    </location>
    <ligand>
        <name>ATP</name>
        <dbReference type="ChEBI" id="CHEBI:30616"/>
    </ligand>
</feature>
<dbReference type="Pfam" id="PF16212">
    <property type="entry name" value="PhoLip_ATPase_C"/>
    <property type="match status" value="1"/>
</dbReference>
<dbReference type="Pfam" id="PF00702">
    <property type="entry name" value="Hydrolase"/>
    <property type="match status" value="1"/>
</dbReference>
<evidence type="ECO:0000256" key="16">
    <source>
        <dbReference type="RuleBase" id="RU362033"/>
    </source>
</evidence>
<dbReference type="Pfam" id="PF13246">
    <property type="entry name" value="Cation_ATPase"/>
    <property type="match status" value="1"/>
</dbReference>
<dbReference type="InterPro" id="IPR023214">
    <property type="entry name" value="HAD_sf"/>
</dbReference>
<feature type="transmembrane region" description="Helical" evidence="16">
    <location>
        <begin position="1150"/>
        <end position="1167"/>
    </location>
</feature>
<feature type="binding site" evidence="15">
    <location>
        <position position="976"/>
    </location>
    <ligand>
        <name>Mg(2+)</name>
        <dbReference type="ChEBI" id="CHEBI:18420"/>
    </ligand>
</feature>
<dbReference type="FunFam" id="3.40.50.1000:FF:000001">
    <property type="entry name" value="Phospholipid-transporting ATPase IC"/>
    <property type="match status" value="1"/>
</dbReference>
<feature type="transmembrane region" description="Helical" evidence="16">
    <location>
        <begin position="427"/>
        <end position="448"/>
    </location>
</feature>
<comment type="similarity">
    <text evidence="2 16">Belongs to the cation transport ATPase (P-type) (TC 3.A.3) family. Type IV subfamily.</text>
</comment>
<dbReference type="NCBIfam" id="TIGR01494">
    <property type="entry name" value="ATPase_P-type"/>
    <property type="match status" value="1"/>
</dbReference>
<feature type="transmembrane region" description="Helical" evidence="16">
    <location>
        <begin position="1116"/>
        <end position="1138"/>
    </location>
</feature>
<feature type="binding site" evidence="15">
    <location>
        <position position="494"/>
    </location>
    <ligand>
        <name>Mg(2+)</name>
        <dbReference type="ChEBI" id="CHEBI:18420"/>
    </ligand>
</feature>
<sequence length="1286" mass="144664">MEKSFTVEDGRPCNDDTCESRNGQWSKSIRKRTWNALIEPKWIQRVKSWAETSVSGLFLQKPLPPSKDGRHIPLKTIHHKPLIDERSGHSYISNSIRSSRYTIYDFLPKQLFFQFTRLANFYFLCVGIPQTIPGVSTTGNYTTILPLLFFVLLTVLKEGYDDFRRHRMDKVENRKLTTVLKHSRHDRWDLSQDSVSSRPFFPSLTSLISGKKPADVTVEEVEMDGADDLQWTSTAWHRVRVGDILKLQRDDPIPADIVLLYADGEDGVAYVETMALDGETNLKPKQAPSTLNSCDTIGGLKNCNAKFVLEDPNPNLYTFEGRFYRDQDCVPLTLDEVVLRGSTLRNTNFVIGLVINTGEECKIRMNANHHPKAKKPHLERYANQIVLTLVVYVVLLSIGLSMGYLMWRSSTEKKSWYLFNATVSFGHIFVGFAIMFNNVIPLALYVSLEIVKIGQMIMLNLDVEIYDETSDTPMRSNTNTILENLGQIGYIFSDKTGTLTQNIMKFRAISFAGTAWWHGLDSECPGPVEEHNEETHVAEIDSREMPGDGEELSSEMHASSKPRALPSKANDNPWLQHSTTTELIDAIRQNPTSEFCRKAREVILGLALCHACLPETKDNTVDFQGSSPDEIALVRAASELGYLLVHRSSRLITVVEQSVYSPEDRMSYDLLDVIDFSSKRKRMSIVVRCPDGRIWLICKGADSVILPRLEKSALAGRIAVEVQRDADNEKEDLRASGQFSHRPSASYPRAIQCAVEDLNIPEDKALFRTSFEHVRDFATEGLRVLLFAQKYLSQDEYFAWKKVYLDATTSLTNRQELIEEAGELIEQSLEYTGATAIEDKLQDGVVDTIDKLRRANIRIWMLTGDKRETAINIAHSTGLFLPHSVLQIIDVVKGPLEEQLLAALESLNTGYHSVIVVDGHTLSTIESDPALKTEFYSLVSSTDSVICCRASPAQKASIVKNMRARASIGLTLAIGDGANDIAMIQAAHVGIGISGKEGLQASRVADYSIAQFRFLSRLLLVHGRWNYVRTSKFILFTFWKEMFFYMMQALYQRKNGYSGTSLYEEWSLTVLNTLFTSLCVIVMGIFEQDLSAGALLEKPGLYAYGQNNRGLYMSKYLAWMFAATVEGILVWFLCWAAYGNSDSLVRDNGLFALGHLVFTLGIVWTNLKLFGLETHHKTLVVLISFTITVGGWWAWSALLSGAYDQERSPYAVRGGFIQTFGRDPVWWATLVLVLVALVVLEAVYKVLVGPVVEWVEARFGGNIRINRRSGRKKAAMEAEAGERVMG</sequence>
<dbReference type="GO" id="GO:0006892">
    <property type="term" value="P:post-Golgi vesicle-mediated transport"/>
    <property type="evidence" value="ECO:0007669"/>
    <property type="project" value="TreeGrafter"/>
</dbReference>
<dbReference type="SFLD" id="SFLDG00002">
    <property type="entry name" value="C1.7:_P-type_atpase_like"/>
    <property type="match status" value="1"/>
</dbReference>
<dbReference type="SUPFAM" id="SSF81660">
    <property type="entry name" value="Metal cation-transporting ATPase, ATP-binding domain N"/>
    <property type="match status" value="1"/>
</dbReference>
<dbReference type="PROSITE" id="PS00154">
    <property type="entry name" value="ATPASE_E1_E2"/>
    <property type="match status" value="1"/>
</dbReference>
<keyword evidence="3 16" id="KW-0812">Transmembrane</keyword>
<feature type="binding site" evidence="14">
    <location>
        <position position="980"/>
    </location>
    <ligand>
        <name>ATP</name>
        <dbReference type="ChEBI" id="CHEBI:30616"/>
    </ligand>
</feature>
<evidence type="ECO:0000256" key="9">
    <source>
        <dbReference type="ARBA" id="ARBA00022989"/>
    </source>
</evidence>
<evidence type="ECO:0000256" key="7">
    <source>
        <dbReference type="ARBA" id="ARBA00022842"/>
    </source>
</evidence>
<evidence type="ECO:0000256" key="14">
    <source>
        <dbReference type="PIRSR" id="PIRSR606539-2"/>
    </source>
</evidence>
<feature type="transmembrane region" description="Helical" evidence="16">
    <location>
        <begin position="1179"/>
        <end position="1203"/>
    </location>
</feature>
<feature type="transmembrane region" description="Helical" evidence="16">
    <location>
        <begin position="385"/>
        <end position="407"/>
    </location>
</feature>
<evidence type="ECO:0000313" key="20">
    <source>
        <dbReference type="EMBL" id="KAF1986865.1"/>
    </source>
</evidence>
<gene>
    <name evidence="20" type="ORF">K402DRAFT_376852</name>
</gene>
<evidence type="ECO:0000256" key="10">
    <source>
        <dbReference type="ARBA" id="ARBA00023136"/>
    </source>
</evidence>
<feature type="binding site" evidence="14">
    <location>
        <position position="955"/>
    </location>
    <ligand>
        <name>ATP</name>
        <dbReference type="ChEBI" id="CHEBI:30616"/>
    </ligand>
</feature>
<dbReference type="GO" id="GO:0000287">
    <property type="term" value="F:magnesium ion binding"/>
    <property type="evidence" value="ECO:0007669"/>
    <property type="project" value="UniProtKB-UniRule"/>
</dbReference>
<feature type="transmembrane region" description="Helical" evidence="16">
    <location>
        <begin position="1066"/>
        <end position="1086"/>
    </location>
</feature>
<evidence type="ECO:0000256" key="3">
    <source>
        <dbReference type="ARBA" id="ARBA00022692"/>
    </source>
</evidence>
<dbReference type="OrthoDB" id="377733at2759"/>
<evidence type="ECO:0000259" key="19">
    <source>
        <dbReference type="Pfam" id="PF16212"/>
    </source>
</evidence>
<feature type="region of interest" description="Disordered" evidence="17">
    <location>
        <begin position="1"/>
        <end position="22"/>
    </location>
</feature>
<evidence type="ECO:0000259" key="18">
    <source>
        <dbReference type="Pfam" id="PF16209"/>
    </source>
</evidence>
<comment type="catalytic activity">
    <reaction evidence="12">
        <text>a 1,2-diacyl-sn-glycero-3-phosphoethanolamine(out) + ATP + H2O = a 1,2-diacyl-sn-glycero-3-phosphoethanolamine(in) + ADP + phosphate + H(+)</text>
        <dbReference type="Rhea" id="RHEA:66132"/>
        <dbReference type="ChEBI" id="CHEBI:15377"/>
        <dbReference type="ChEBI" id="CHEBI:15378"/>
        <dbReference type="ChEBI" id="CHEBI:30616"/>
        <dbReference type="ChEBI" id="CHEBI:43474"/>
        <dbReference type="ChEBI" id="CHEBI:64612"/>
        <dbReference type="ChEBI" id="CHEBI:456216"/>
    </reaction>
    <physiologicalReaction direction="left-to-right" evidence="12">
        <dbReference type="Rhea" id="RHEA:66133"/>
    </physiologicalReaction>
</comment>
<feature type="binding site" evidence="14">
    <location>
        <position position="864"/>
    </location>
    <ligand>
        <name>ATP</name>
        <dbReference type="ChEBI" id="CHEBI:30616"/>
    </ligand>
</feature>
<protein>
    <recommendedName>
        <fullName evidence="16">Phospholipid-transporting ATPase</fullName>
        <ecNumber evidence="16">7.6.2.1</ecNumber>
    </recommendedName>
</protein>
<reference evidence="20" key="1">
    <citation type="journal article" date="2020" name="Stud. Mycol.">
        <title>101 Dothideomycetes genomes: a test case for predicting lifestyles and emergence of pathogens.</title>
        <authorList>
            <person name="Haridas S."/>
            <person name="Albert R."/>
            <person name="Binder M."/>
            <person name="Bloem J."/>
            <person name="Labutti K."/>
            <person name="Salamov A."/>
            <person name="Andreopoulos B."/>
            <person name="Baker S."/>
            <person name="Barry K."/>
            <person name="Bills G."/>
            <person name="Bluhm B."/>
            <person name="Cannon C."/>
            <person name="Castanera R."/>
            <person name="Culley D."/>
            <person name="Daum C."/>
            <person name="Ezra D."/>
            <person name="Gonzalez J."/>
            <person name="Henrissat B."/>
            <person name="Kuo A."/>
            <person name="Liang C."/>
            <person name="Lipzen A."/>
            <person name="Lutzoni F."/>
            <person name="Magnuson J."/>
            <person name="Mondo S."/>
            <person name="Nolan M."/>
            <person name="Ohm R."/>
            <person name="Pangilinan J."/>
            <person name="Park H.-J."/>
            <person name="Ramirez L."/>
            <person name="Alfaro M."/>
            <person name="Sun H."/>
            <person name="Tritt A."/>
            <person name="Yoshinaga Y."/>
            <person name="Zwiers L.-H."/>
            <person name="Turgeon B."/>
            <person name="Goodwin S."/>
            <person name="Spatafora J."/>
            <person name="Crous P."/>
            <person name="Grigoriev I."/>
        </authorList>
    </citation>
    <scope>NUCLEOTIDE SEQUENCE</scope>
    <source>
        <strain evidence="20">CBS 113979</strain>
    </source>
</reference>
<keyword evidence="7 15" id="KW-0460">Magnesium</keyword>
<feature type="domain" description="P-type ATPase C-terminal" evidence="19">
    <location>
        <begin position="1003"/>
        <end position="1247"/>
    </location>
</feature>
<evidence type="ECO:0000256" key="13">
    <source>
        <dbReference type="PIRSR" id="PIRSR606539-1"/>
    </source>
</evidence>
<name>A0A6G1H109_9PEZI</name>
<dbReference type="GO" id="GO:0045332">
    <property type="term" value="P:phospholipid translocation"/>
    <property type="evidence" value="ECO:0007669"/>
    <property type="project" value="TreeGrafter"/>
</dbReference>
<keyword evidence="4 15" id="KW-0479">Metal-binding</keyword>
<feature type="binding site" evidence="15">
    <location>
        <position position="980"/>
    </location>
    <ligand>
        <name>Mg(2+)</name>
        <dbReference type="ChEBI" id="CHEBI:18420"/>
    </ligand>
</feature>
<dbReference type="GO" id="GO:0005524">
    <property type="term" value="F:ATP binding"/>
    <property type="evidence" value="ECO:0007669"/>
    <property type="project" value="UniProtKB-UniRule"/>
</dbReference>
<dbReference type="NCBIfam" id="TIGR01652">
    <property type="entry name" value="ATPase-Plipid"/>
    <property type="match status" value="2"/>
</dbReference>
<dbReference type="GO" id="GO:0016887">
    <property type="term" value="F:ATP hydrolysis activity"/>
    <property type="evidence" value="ECO:0007669"/>
    <property type="project" value="InterPro"/>
</dbReference>
<dbReference type="SFLD" id="SFLDF00027">
    <property type="entry name" value="p-type_atpase"/>
    <property type="match status" value="1"/>
</dbReference>
<feature type="region of interest" description="Disordered" evidence="17">
    <location>
        <begin position="542"/>
        <end position="572"/>
    </location>
</feature>
<dbReference type="Proteomes" id="UP000800041">
    <property type="component" value="Unassembled WGS sequence"/>
</dbReference>
<organism evidence="20 21">
    <name type="scientific">Aulographum hederae CBS 113979</name>
    <dbReference type="NCBI Taxonomy" id="1176131"/>
    <lineage>
        <taxon>Eukaryota</taxon>
        <taxon>Fungi</taxon>
        <taxon>Dikarya</taxon>
        <taxon>Ascomycota</taxon>
        <taxon>Pezizomycotina</taxon>
        <taxon>Dothideomycetes</taxon>
        <taxon>Pleosporomycetidae</taxon>
        <taxon>Aulographales</taxon>
        <taxon>Aulographaceae</taxon>
    </lineage>
</organism>
<dbReference type="InterPro" id="IPR032631">
    <property type="entry name" value="P-type_ATPase_N"/>
</dbReference>
<evidence type="ECO:0000256" key="17">
    <source>
        <dbReference type="SAM" id="MobiDB-lite"/>
    </source>
</evidence>
<evidence type="ECO:0000313" key="21">
    <source>
        <dbReference type="Proteomes" id="UP000800041"/>
    </source>
</evidence>
<dbReference type="SUPFAM" id="SSF81653">
    <property type="entry name" value="Calcium ATPase, transduction domain A"/>
    <property type="match status" value="1"/>
</dbReference>
<dbReference type="InterPro" id="IPR032630">
    <property type="entry name" value="P_typ_ATPase_c"/>
</dbReference>
<comment type="cofactor">
    <cofactor evidence="15">
        <name>Mg(2+)</name>
        <dbReference type="ChEBI" id="CHEBI:18420"/>
    </cofactor>
</comment>
<dbReference type="InterPro" id="IPR023298">
    <property type="entry name" value="ATPase_P-typ_TM_dom_sf"/>
</dbReference>
<feature type="binding site" evidence="14">
    <location>
        <position position="699"/>
    </location>
    <ligand>
        <name>ATP</name>
        <dbReference type="ChEBI" id="CHEBI:30616"/>
    </ligand>
</feature>
<evidence type="ECO:0000256" key="11">
    <source>
        <dbReference type="ARBA" id="ARBA00034036"/>
    </source>
</evidence>
<evidence type="ECO:0000256" key="8">
    <source>
        <dbReference type="ARBA" id="ARBA00022967"/>
    </source>
</evidence>
<dbReference type="GO" id="GO:0005886">
    <property type="term" value="C:plasma membrane"/>
    <property type="evidence" value="ECO:0007669"/>
    <property type="project" value="TreeGrafter"/>
</dbReference>